<dbReference type="RefSeq" id="WP_097142159.1">
    <property type="nucleotide sequence ID" value="NZ_OBQD01000017.1"/>
</dbReference>
<protein>
    <submittedName>
        <fullName evidence="2">NinB protein</fullName>
    </submittedName>
</protein>
<dbReference type="SUPFAM" id="SSF103370">
    <property type="entry name" value="NinB"/>
    <property type="match status" value="1"/>
</dbReference>
<proteinExistence type="predicted"/>
<keyword evidence="3" id="KW-1185">Reference proteome</keyword>
<dbReference type="EMBL" id="OBQD01000017">
    <property type="protein sequence ID" value="SOC45721.1"/>
    <property type="molecule type" value="Genomic_DNA"/>
</dbReference>
<reference evidence="2 3" key="1">
    <citation type="submission" date="2017-08" db="EMBL/GenBank/DDBJ databases">
        <authorList>
            <person name="de Groot N.N."/>
        </authorList>
    </citation>
    <scope>NUCLEOTIDE SEQUENCE [LARGE SCALE GENOMIC DNA]</scope>
    <source>
        <strain evidence="2 3">JC85</strain>
    </source>
</reference>
<sequence length="258" mass="28215">MTTRASVTINSDQDRATVARWAHQTSVGTVVTFRKKSRSTEQSAKMWAMLSEVADQVEWYGQKLEADDWKDIFTASLRHARVVPGIDKGTFVPLGMRTSTMTIEEMSNLIELIYAFGAQPEHPVVFKEPQASDQSNSGEASPPSTGDDADLPRTASEGGESSSSSPSSSSPVEWLTTCARMLWAATHSTGNTDDNLDLLNNQRKAVPVPENATQEERDRAGSMYRRCKQVVLHEIDPANAMKMVAGYAGCDVREIGGE</sequence>
<accession>A0A285UZP4</accession>
<dbReference type="OrthoDB" id="7210800at2"/>
<dbReference type="Proteomes" id="UP000219167">
    <property type="component" value="Unassembled WGS sequence"/>
</dbReference>
<name>A0A285UZP4_9HYPH</name>
<feature type="compositionally biased region" description="Low complexity" evidence="1">
    <location>
        <begin position="156"/>
        <end position="171"/>
    </location>
</feature>
<feature type="region of interest" description="Disordered" evidence="1">
    <location>
        <begin position="129"/>
        <end position="172"/>
    </location>
</feature>
<evidence type="ECO:0000313" key="2">
    <source>
        <dbReference type="EMBL" id="SOC45721.1"/>
    </source>
</evidence>
<feature type="compositionally biased region" description="Polar residues" evidence="1">
    <location>
        <begin position="131"/>
        <end position="144"/>
    </location>
</feature>
<dbReference type="AlphaFoldDB" id="A0A285UZP4"/>
<evidence type="ECO:0000256" key="1">
    <source>
        <dbReference type="SAM" id="MobiDB-lite"/>
    </source>
</evidence>
<dbReference type="InterPro" id="IPR008711">
    <property type="entry name" value="Recombinase_NinB"/>
</dbReference>
<organism evidence="2 3">
    <name type="scientific">Rhizobium subbaraonis</name>
    <dbReference type="NCBI Taxonomy" id="908946"/>
    <lineage>
        <taxon>Bacteria</taxon>
        <taxon>Pseudomonadati</taxon>
        <taxon>Pseudomonadota</taxon>
        <taxon>Alphaproteobacteria</taxon>
        <taxon>Hyphomicrobiales</taxon>
        <taxon>Rhizobiaceae</taxon>
        <taxon>Rhizobium/Agrobacterium group</taxon>
        <taxon>Rhizobium</taxon>
    </lineage>
</organism>
<gene>
    <name evidence="2" type="ORF">SAMN05892877_117110</name>
</gene>
<dbReference type="Pfam" id="PF05772">
    <property type="entry name" value="NinB"/>
    <property type="match status" value="1"/>
</dbReference>
<dbReference type="Gene3D" id="1.10.3790.10">
    <property type="entry name" value="NinB"/>
    <property type="match status" value="1"/>
</dbReference>
<evidence type="ECO:0000313" key="3">
    <source>
        <dbReference type="Proteomes" id="UP000219167"/>
    </source>
</evidence>
<dbReference type="InterPro" id="IPR036619">
    <property type="entry name" value="NinB_sf"/>
</dbReference>